<feature type="compositionally biased region" description="Pro residues" evidence="5">
    <location>
        <begin position="533"/>
        <end position="548"/>
    </location>
</feature>
<dbReference type="InterPro" id="IPR029021">
    <property type="entry name" value="Prot-tyrosine_phosphatase-like"/>
</dbReference>
<dbReference type="Gene3D" id="1.20.58.2220">
    <property type="entry name" value="Formin, FH2 domain"/>
    <property type="match status" value="1"/>
</dbReference>
<dbReference type="InterPro" id="IPR035892">
    <property type="entry name" value="C2_domain_sf"/>
</dbReference>
<dbReference type="SMART" id="SM00498">
    <property type="entry name" value="FH2"/>
    <property type="match status" value="1"/>
</dbReference>
<evidence type="ECO:0000259" key="6">
    <source>
        <dbReference type="PROSITE" id="PS51182"/>
    </source>
</evidence>
<feature type="compositionally biased region" description="Basic and acidic residues" evidence="5">
    <location>
        <begin position="623"/>
        <end position="639"/>
    </location>
</feature>
<comment type="caution">
    <text evidence="8">The sequence shown here is derived from an EMBL/GenBank/DDBJ whole genome shotgun (WGS) entry which is preliminary data.</text>
</comment>
<keyword evidence="9" id="KW-1185">Reference proteome</keyword>
<dbReference type="InterPro" id="IPR051144">
    <property type="entry name" value="Formin_homology_domain"/>
</dbReference>
<dbReference type="PROSITE" id="PS51182">
    <property type="entry name" value="C2_TENSIN"/>
    <property type="match status" value="1"/>
</dbReference>
<dbReference type="InterPro" id="IPR042201">
    <property type="entry name" value="FH2_Formin_sf"/>
</dbReference>
<dbReference type="STRING" id="4540.A0A3L6QSB8"/>
<dbReference type="OrthoDB" id="1668162at2759"/>
<feature type="compositionally biased region" description="Low complexity" evidence="5">
    <location>
        <begin position="549"/>
        <end position="565"/>
    </location>
</feature>
<dbReference type="InterPro" id="IPR014020">
    <property type="entry name" value="Tensin_C2-dom"/>
</dbReference>
<dbReference type="PANTHER" id="PTHR45733:SF10">
    <property type="entry name" value="FORMIN-LIKE PROTEIN 15A-RELATED"/>
    <property type="match status" value="1"/>
</dbReference>
<evidence type="ECO:0000256" key="4">
    <source>
        <dbReference type="SAM" id="Coils"/>
    </source>
</evidence>
<feature type="domain" description="FH2" evidence="7">
    <location>
        <begin position="566"/>
        <end position="965"/>
    </location>
</feature>
<dbReference type="SUPFAM" id="SSF101447">
    <property type="entry name" value="Formin homology 2 domain (FH2 domain)"/>
    <property type="match status" value="1"/>
</dbReference>
<dbReference type="PROSITE" id="PS51444">
    <property type="entry name" value="FH2"/>
    <property type="match status" value="1"/>
</dbReference>
<feature type="domain" description="C2 tensin-type" evidence="6">
    <location>
        <begin position="200"/>
        <end position="337"/>
    </location>
</feature>
<dbReference type="GO" id="GO:0030598">
    <property type="term" value="F:rRNA N-glycosylase activity"/>
    <property type="evidence" value="ECO:0007669"/>
    <property type="project" value="InterPro"/>
</dbReference>
<dbReference type="SUPFAM" id="SSF52799">
    <property type="entry name" value="(Phosphotyrosine protein) phosphatases II"/>
    <property type="match status" value="1"/>
</dbReference>
<dbReference type="InterPro" id="IPR036041">
    <property type="entry name" value="Ribosome-inact_prot_sf"/>
</dbReference>
<evidence type="ECO:0000256" key="2">
    <source>
        <dbReference type="ARBA" id="ARBA00022912"/>
    </source>
</evidence>
<dbReference type="GO" id="GO:0004721">
    <property type="term" value="F:phosphoprotein phosphatase activity"/>
    <property type="evidence" value="ECO:0007669"/>
    <property type="project" value="UniProtKB-KW"/>
</dbReference>
<dbReference type="EMBL" id="PQIB02000011">
    <property type="protein sequence ID" value="RLM86727.1"/>
    <property type="molecule type" value="Genomic_DNA"/>
</dbReference>
<dbReference type="PANTHER" id="PTHR45733">
    <property type="entry name" value="FORMIN-J"/>
    <property type="match status" value="1"/>
</dbReference>
<evidence type="ECO:0000259" key="7">
    <source>
        <dbReference type="PROSITE" id="PS51444"/>
    </source>
</evidence>
<evidence type="ECO:0000313" key="9">
    <source>
        <dbReference type="Proteomes" id="UP000275267"/>
    </source>
</evidence>
<accession>A0A3L6QSB8</accession>
<feature type="coiled-coil region" evidence="4">
    <location>
        <begin position="940"/>
        <end position="974"/>
    </location>
</feature>
<dbReference type="Gene3D" id="3.90.190.10">
    <property type="entry name" value="Protein tyrosine phosphatase superfamily"/>
    <property type="match status" value="1"/>
</dbReference>
<dbReference type="GO" id="GO:0017148">
    <property type="term" value="P:negative regulation of translation"/>
    <property type="evidence" value="ECO:0007669"/>
    <property type="project" value="InterPro"/>
</dbReference>
<gene>
    <name evidence="8" type="ORF">C2845_PM04G31490</name>
</gene>
<organism evidence="8 9">
    <name type="scientific">Panicum miliaceum</name>
    <name type="common">Proso millet</name>
    <name type="synonym">Broomcorn millet</name>
    <dbReference type="NCBI Taxonomy" id="4540"/>
    <lineage>
        <taxon>Eukaryota</taxon>
        <taxon>Viridiplantae</taxon>
        <taxon>Streptophyta</taxon>
        <taxon>Embryophyta</taxon>
        <taxon>Tracheophyta</taxon>
        <taxon>Spermatophyta</taxon>
        <taxon>Magnoliopsida</taxon>
        <taxon>Liliopsida</taxon>
        <taxon>Poales</taxon>
        <taxon>Poaceae</taxon>
        <taxon>PACMAD clade</taxon>
        <taxon>Panicoideae</taxon>
        <taxon>Panicodae</taxon>
        <taxon>Paniceae</taxon>
        <taxon>Panicinae</taxon>
        <taxon>Panicum</taxon>
        <taxon>Panicum sect. Panicum</taxon>
    </lineage>
</organism>
<protein>
    <recommendedName>
        <fullName evidence="3">Formin-like protein</fullName>
    </recommendedName>
</protein>
<dbReference type="Pfam" id="PF10409">
    <property type="entry name" value="PTEN_C2"/>
    <property type="match status" value="1"/>
</dbReference>
<dbReference type="SUPFAM" id="SSF49562">
    <property type="entry name" value="C2 domain (Calcium/lipid-binding domain, CaLB)"/>
    <property type="match status" value="1"/>
</dbReference>
<dbReference type="SUPFAM" id="SSF56371">
    <property type="entry name" value="Ribosome inactivating proteins (RIP)"/>
    <property type="match status" value="1"/>
</dbReference>
<keyword evidence="2" id="KW-0904">Protein phosphatase</keyword>
<evidence type="ECO:0000313" key="8">
    <source>
        <dbReference type="EMBL" id="RLM86727.1"/>
    </source>
</evidence>
<keyword evidence="4" id="KW-0175">Coiled coil</keyword>
<name>A0A3L6QSB8_PANMI</name>
<dbReference type="Proteomes" id="UP000275267">
    <property type="component" value="Unassembled WGS sequence"/>
</dbReference>
<dbReference type="Pfam" id="PF02181">
    <property type="entry name" value="FH2"/>
    <property type="match status" value="1"/>
</dbReference>
<dbReference type="InterPro" id="IPR015425">
    <property type="entry name" value="FH2_Formin"/>
</dbReference>
<dbReference type="Gene3D" id="2.60.40.1110">
    <property type="match status" value="1"/>
</dbReference>
<keyword evidence="2" id="KW-0378">Hydrolase</keyword>
<reference evidence="9" key="1">
    <citation type="journal article" date="2019" name="Nat. Commun.">
        <title>The genome of broomcorn millet.</title>
        <authorList>
            <person name="Zou C."/>
            <person name="Miki D."/>
            <person name="Li D."/>
            <person name="Tang Q."/>
            <person name="Xiao L."/>
            <person name="Rajput S."/>
            <person name="Deng P."/>
            <person name="Jia W."/>
            <person name="Huang R."/>
            <person name="Zhang M."/>
            <person name="Sun Y."/>
            <person name="Hu J."/>
            <person name="Fu X."/>
            <person name="Schnable P.S."/>
            <person name="Li F."/>
            <person name="Zhang H."/>
            <person name="Feng B."/>
            <person name="Zhu X."/>
            <person name="Liu R."/>
            <person name="Schnable J.C."/>
            <person name="Zhu J.-K."/>
            <person name="Zhang H."/>
        </authorList>
    </citation>
    <scope>NUCLEOTIDE SEQUENCE [LARGE SCALE GENOMIC DNA]</scope>
</reference>
<dbReference type="AlphaFoldDB" id="A0A3L6QSB8"/>
<dbReference type="SMART" id="SM01326">
    <property type="entry name" value="PTEN_C2"/>
    <property type="match status" value="1"/>
</dbReference>
<evidence type="ECO:0000256" key="1">
    <source>
        <dbReference type="ARBA" id="ARBA00006468"/>
    </source>
</evidence>
<feature type="region of interest" description="Disordered" evidence="5">
    <location>
        <begin position="620"/>
        <end position="639"/>
    </location>
</feature>
<sequence>MALFRKFFLKKTPDRLLEISERVYVFDCCFSTDSMGEDEYQDYLSGIVAQLQEFFPDASFMVSNFWSGDKRSRISDILSEYDMTVMDYPQQYEGCPLLQLEMIHHFLKSCENWLSVEGQHNMLLMHCERGGWPVLAFMLAGLLLYRKTYTGEQKTLEMVYKQARRDFIQHFFPLNPQPSHLRYLHYITRQGSGSEWPPISRPLILDSVVLHIVPRFDGEGGCRPYLRVHGQDSSPGNKSAKVLFEMPKTKKHLLRYGQAEAPIKISAFCCVQGDVVLECIHIGDNLEHKETMFRVMFNTAFIQSNTLGLNRDDIDVSWNMNNQFPRDFRAEVLFSDPDSFKPAVATVEVADDGDETDVASVDTGDEFYEAEEDWHDARRDPETQSVDGRLSLDGFAELDGAVANEERSSLVKHDIDGDVKTVVSHFENPEGLQQAQQDLAKSKLNHTGGQENSDVQDIQVVATSVDSEGHKFASICQEEDTKDVIAQTLVTTVDPTCSDEIQCQANEPTKNLKYADLEYTAFDAPRSGRAPGAPAPPRAPGVPPPPGGNPSLGRGRGAARPLGSAYGAAASRKSTLKPLHWVKVTRALQGSLWEELQRNGDLQSVSEFDISELESLFPAAVPKSDDSSKSERRKSLGSKPEKVHLIELRRANNTEIMLTKVKMPLSDLVSAALALDQSTLDVDQVENLIKFCPTKEEMELLKNYTGDKGNLGKCEQFFLELMKVPRMESKLRVFSFKIQFGSQVADLRKSLNIIDSSCNEIRSSLKLKEIMKKILLLGNTLNQGTARGAAVGFRLDSLLKLTDTRATNIKMTLMHYLCKVLAARSPQLLNFYVDLVSLDAASKIQLKMLAEEMQAVSKGLEKVQLEYDASERDGPVSEIFRKKLKEFTDNAGADVQSLSSLFSEVGKKADALIKYFGEDPVRCPFEQVISTLLTFVTTFRKAHEENLKQAELEKKKAEKEAEAEKAKSAQLTSKNVSPENADFIFFHVGQQGPVPTSDYWTAASRVALNPVAQVQNQRKQAAGEAGIPCVLVLHGKVFNLVLRLGGPPMATELILEKLFCPVQRRFEDVPVYIWRYSKGLGEYLRIMDVLDCRGIDLSPFLVAAAKGVKIPVTPLTNPKTGFSSYFIIRMIDDEDETFKVECLIRDTDLYFMGIRRWKILKGWSQWYRFMEPDMTLPAMFNAIEMPISSGYSGSGIEVMRTMFKAFAQYPDGTVPDSVMKIACYCFSNNP</sequence>
<comment type="similarity">
    <text evidence="1">Belongs to the formin-like family. Class-II subfamily.</text>
</comment>
<proteinExistence type="inferred from homology"/>
<evidence type="ECO:0000256" key="5">
    <source>
        <dbReference type="SAM" id="MobiDB-lite"/>
    </source>
</evidence>
<evidence type="ECO:0000256" key="3">
    <source>
        <dbReference type="RuleBase" id="RU361260"/>
    </source>
</evidence>
<feature type="region of interest" description="Disordered" evidence="5">
    <location>
        <begin position="524"/>
        <end position="566"/>
    </location>
</feature>